<organism evidence="2 3">
    <name type="scientific">Mucuna pruriens</name>
    <name type="common">Velvet bean</name>
    <name type="synonym">Dolichos pruriens</name>
    <dbReference type="NCBI Taxonomy" id="157652"/>
    <lineage>
        <taxon>Eukaryota</taxon>
        <taxon>Viridiplantae</taxon>
        <taxon>Streptophyta</taxon>
        <taxon>Embryophyta</taxon>
        <taxon>Tracheophyta</taxon>
        <taxon>Spermatophyta</taxon>
        <taxon>Magnoliopsida</taxon>
        <taxon>eudicotyledons</taxon>
        <taxon>Gunneridae</taxon>
        <taxon>Pentapetalae</taxon>
        <taxon>rosids</taxon>
        <taxon>fabids</taxon>
        <taxon>Fabales</taxon>
        <taxon>Fabaceae</taxon>
        <taxon>Papilionoideae</taxon>
        <taxon>50 kb inversion clade</taxon>
        <taxon>NPAAA clade</taxon>
        <taxon>indigoferoid/millettioid clade</taxon>
        <taxon>Phaseoleae</taxon>
        <taxon>Mucuna</taxon>
    </lineage>
</organism>
<feature type="non-terminal residue" evidence="2">
    <location>
        <position position="1"/>
    </location>
</feature>
<feature type="compositionally biased region" description="Basic and acidic residues" evidence="1">
    <location>
        <begin position="320"/>
        <end position="331"/>
    </location>
</feature>
<dbReference type="OrthoDB" id="1436751at2759"/>
<dbReference type="Proteomes" id="UP000257109">
    <property type="component" value="Unassembled WGS sequence"/>
</dbReference>
<feature type="region of interest" description="Disordered" evidence="1">
    <location>
        <begin position="1"/>
        <end position="25"/>
    </location>
</feature>
<sequence length="380" mass="41600">MSSTSSFETYSSSSSSSSSPGEALKAMPMAVAEGVSSQAPAPFVSEVDPPVWVHKDVLENQSEMTRSEMGSLVEEGKWVRSSHACRLTMVRYGKKERVCHAAKEGEEPFIYMYETVLLDLGVTLPFDFFEADVLRSAWHLGFCPLPVFLSHYTTRVSQSMGWVSLTPLPNTGLITSYTTSYKGFKSRFVKIQASEVSHFCIDPRPLPLYWWEPRKFKGLARSQLSLEAKVDLQLLDSLPRGMNCKDIMSWVSSNNATLCLKSKSFWVMSRPCAECADVLCFGLQKQGVDMAELIKKARLTNDARSTGRKAPDAATVTTATEKKSAAGLAEKDSTPVVEKLTAFAVSDKEAGKQKAGSTLAEDAIAKKGKATALPPLPLPI</sequence>
<dbReference type="AlphaFoldDB" id="A0A371HUE1"/>
<feature type="compositionally biased region" description="Low complexity" evidence="1">
    <location>
        <begin position="1"/>
        <end position="19"/>
    </location>
</feature>
<feature type="region of interest" description="Disordered" evidence="1">
    <location>
        <begin position="302"/>
        <end position="331"/>
    </location>
</feature>
<evidence type="ECO:0000256" key="1">
    <source>
        <dbReference type="SAM" id="MobiDB-lite"/>
    </source>
</evidence>
<comment type="caution">
    <text evidence="2">The sequence shown here is derived from an EMBL/GenBank/DDBJ whole genome shotgun (WGS) entry which is preliminary data.</text>
</comment>
<name>A0A371HUE1_MUCPR</name>
<reference evidence="2" key="1">
    <citation type="submission" date="2018-05" db="EMBL/GenBank/DDBJ databases">
        <title>Draft genome of Mucuna pruriens seed.</title>
        <authorList>
            <person name="Nnadi N.E."/>
            <person name="Vos R."/>
            <person name="Hasami M.H."/>
            <person name="Devisetty U.K."/>
            <person name="Aguiy J.C."/>
        </authorList>
    </citation>
    <scope>NUCLEOTIDE SEQUENCE [LARGE SCALE GENOMIC DNA]</scope>
    <source>
        <strain evidence="2">JCA_2017</strain>
    </source>
</reference>
<dbReference type="EMBL" id="QJKJ01001698">
    <property type="protein sequence ID" value="RDY06377.1"/>
    <property type="molecule type" value="Genomic_DNA"/>
</dbReference>
<protein>
    <submittedName>
        <fullName evidence="2">Uncharacterized protein</fullName>
    </submittedName>
</protein>
<proteinExistence type="predicted"/>
<evidence type="ECO:0000313" key="3">
    <source>
        <dbReference type="Proteomes" id="UP000257109"/>
    </source>
</evidence>
<accession>A0A371HUE1</accession>
<keyword evidence="3" id="KW-1185">Reference proteome</keyword>
<gene>
    <name evidence="2" type="ORF">CR513_09635</name>
</gene>
<evidence type="ECO:0000313" key="2">
    <source>
        <dbReference type="EMBL" id="RDY06377.1"/>
    </source>
</evidence>